<accession>A0A9E7JKR8</accession>
<evidence type="ECO:0000313" key="3">
    <source>
        <dbReference type="Proteomes" id="UP001055439"/>
    </source>
</evidence>
<evidence type="ECO:0000256" key="1">
    <source>
        <dbReference type="SAM" id="MobiDB-lite"/>
    </source>
</evidence>
<dbReference type="AlphaFoldDB" id="A0A9E7JKR8"/>
<protein>
    <submittedName>
        <fullName evidence="2">C2H2 zinc finger protein</fullName>
    </submittedName>
</protein>
<evidence type="ECO:0000313" key="2">
    <source>
        <dbReference type="EMBL" id="URD84451.1"/>
    </source>
</evidence>
<organism evidence="2 3">
    <name type="scientific">Musa troglodytarum</name>
    <name type="common">fe'i banana</name>
    <dbReference type="NCBI Taxonomy" id="320322"/>
    <lineage>
        <taxon>Eukaryota</taxon>
        <taxon>Viridiplantae</taxon>
        <taxon>Streptophyta</taxon>
        <taxon>Embryophyta</taxon>
        <taxon>Tracheophyta</taxon>
        <taxon>Spermatophyta</taxon>
        <taxon>Magnoliopsida</taxon>
        <taxon>Liliopsida</taxon>
        <taxon>Zingiberales</taxon>
        <taxon>Musaceae</taxon>
        <taxon>Musa</taxon>
    </lineage>
</organism>
<feature type="region of interest" description="Disordered" evidence="1">
    <location>
        <begin position="1"/>
        <end position="82"/>
    </location>
</feature>
<feature type="compositionally biased region" description="Basic and acidic residues" evidence="1">
    <location>
        <begin position="32"/>
        <end position="48"/>
    </location>
</feature>
<gene>
    <name evidence="2" type="ORF">MUK42_37165</name>
</gene>
<reference evidence="2" key="1">
    <citation type="submission" date="2022-05" db="EMBL/GenBank/DDBJ databases">
        <title>The Musa troglodytarum L. genome provides insights into the mechanism of non-climacteric behaviour and enrichment of carotenoids.</title>
        <authorList>
            <person name="Wang J."/>
        </authorList>
    </citation>
    <scope>NUCLEOTIDE SEQUENCE</scope>
    <source>
        <tissue evidence="2">Leaf</tissue>
    </source>
</reference>
<sequence length="82" mass="9193">MQDVQQVLPVVPGPRRAPHQPQEAQARPPADAYREQRPVQHEAQDPRVLHMWVGVQLRAGPRRPHEAAQAAGRRGCPRSQEG</sequence>
<dbReference type="EMBL" id="CP097503">
    <property type="protein sequence ID" value="URD84451.1"/>
    <property type="molecule type" value="Genomic_DNA"/>
</dbReference>
<keyword evidence="3" id="KW-1185">Reference proteome</keyword>
<dbReference type="Proteomes" id="UP001055439">
    <property type="component" value="Chromosome 10"/>
</dbReference>
<proteinExistence type="predicted"/>
<dbReference type="OrthoDB" id="6077919at2759"/>
<name>A0A9E7JKR8_9LILI</name>